<organism evidence="2">
    <name type="scientific">uncultured Thermomicrobiales bacterium</name>
    <dbReference type="NCBI Taxonomy" id="1645740"/>
    <lineage>
        <taxon>Bacteria</taxon>
        <taxon>Pseudomonadati</taxon>
        <taxon>Thermomicrobiota</taxon>
        <taxon>Thermomicrobia</taxon>
        <taxon>Thermomicrobiales</taxon>
        <taxon>environmental samples</taxon>
    </lineage>
</organism>
<sequence length="82" mass="8713">CGPRRHGRCRRRSSAAPVPSSSVRRCSSPTGRSSSVRPSPRPPSPPPSPSGSGRGSRPGRCSSRPRSSPPSPRPSRRSWSGR</sequence>
<feature type="non-terminal residue" evidence="2">
    <location>
        <position position="1"/>
    </location>
</feature>
<evidence type="ECO:0000313" key="2">
    <source>
        <dbReference type="EMBL" id="CAA9554502.1"/>
    </source>
</evidence>
<protein>
    <submittedName>
        <fullName evidence="2">Uncharacterized protein</fullName>
    </submittedName>
</protein>
<proteinExistence type="predicted"/>
<feature type="compositionally biased region" description="Pro residues" evidence="1">
    <location>
        <begin position="39"/>
        <end position="49"/>
    </location>
</feature>
<reference evidence="2" key="1">
    <citation type="submission" date="2020-02" db="EMBL/GenBank/DDBJ databases">
        <authorList>
            <person name="Meier V. D."/>
        </authorList>
    </citation>
    <scope>NUCLEOTIDE SEQUENCE</scope>
    <source>
        <strain evidence="2">AVDCRST_MAG59</strain>
    </source>
</reference>
<feature type="non-terminal residue" evidence="2">
    <location>
        <position position="82"/>
    </location>
</feature>
<dbReference type="EMBL" id="CADCWF010000128">
    <property type="protein sequence ID" value="CAA9554502.1"/>
    <property type="molecule type" value="Genomic_DNA"/>
</dbReference>
<evidence type="ECO:0000256" key="1">
    <source>
        <dbReference type="SAM" id="MobiDB-lite"/>
    </source>
</evidence>
<feature type="compositionally biased region" description="Basic residues" evidence="1">
    <location>
        <begin position="1"/>
        <end position="13"/>
    </location>
</feature>
<accession>A0A6J4UPY3</accession>
<dbReference type="AlphaFoldDB" id="A0A6J4UPY3"/>
<gene>
    <name evidence="2" type="ORF">AVDCRST_MAG59-2043</name>
</gene>
<feature type="region of interest" description="Disordered" evidence="1">
    <location>
        <begin position="1"/>
        <end position="82"/>
    </location>
</feature>
<feature type="compositionally biased region" description="Low complexity" evidence="1">
    <location>
        <begin position="14"/>
        <end position="38"/>
    </location>
</feature>
<name>A0A6J4UPY3_9BACT</name>